<evidence type="ECO:0000259" key="4">
    <source>
        <dbReference type="PROSITE" id="PS50850"/>
    </source>
</evidence>
<dbReference type="SUPFAM" id="SSF103473">
    <property type="entry name" value="MFS general substrate transporter"/>
    <property type="match status" value="1"/>
</dbReference>
<dbReference type="RefSeq" id="XP_058342980.1">
    <property type="nucleotide sequence ID" value="XM_058486106.1"/>
</dbReference>
<proteinExistence type="inferred from homology"/>
<feature type="transmembrane region" description="Helical" evidence="3">
    <location>
        <begin position="316"/>
        <end position="334"/>
    </location>
</feature>
<dbReference type="EMBL" id="JARTCD010000026">
    <property type="protein sequence ID" value="KAJ8658067.1"/>
    <property type="molecule type" value="Genomic_DNA"/>
</dbReference>
<keyword evidence="6" id="KW-1185">Reference proteome</keyword>
<evidence type="ECO:0000313" key="5">
    <source>
        <dbReference type="EMBL" id="KAJ8658067.1"/>
    </source>
</evidence>
<comment type="similarity">
    <text evidence="2">Belongs to the major facilitator superfamily. Monocarboxylate porter (TC 2.A.1.13) family.</text>
</comment>
<feature type="transmembrane region" description="Helical" evidence="3">
    <location>
        <begin position="114"/>
        <end position="134"/>
    </location>
</feature>
<sequence>MQNYYQEHHSLITDDESQETKNDLLLQLTFVGTLSILFSNCMGPAAQFLLGAFGTKIVAVIAGALTTLGMLLASLSTKIYQLYLSQGVCFGSGVSIMYITVINCTLPYFEHQRGLAMGILAGATGAGGLLISQLVTVINSSLGPQWTYRVLACLCLQCNALLCLILKDKEPSHETVAHRSFKRTHVSDLLRNPLFTTWTIAAVVQLLGYFVPLYYLPAYARHIGLSDAQGSSLITISSAMNFLGRIACGFIADVLGSLTTNVTFLLIAALSNLLVWMFASTYPILIVFAILFGATGGSYFSLVPSITDELLNPEQFSTGLSIVTLSTCIAAFGPNIAGLLDYIDHAEPFLACKLFAGLAFIVAFFIMLALRLCMDRHFTVKL</sequence>
<feature type="transmembrane region" description="Helical" evidence="3">
    <location>
        <begin position="189"/>
        <end position="211"/>
    </location>
</feature>
<dbReference type="InterPro" id="IPR011701">
    <property type="entry name" value="MFS"/>
</dbReference>
<protein>
    <recommendedName>
        <fullName evidence="4">Major facilitator superfamily (MFS) profile domain-containing protein</fullName>
    </recommendedName>
</protein>
<dbReference type="InterPro" id="IPR050327">
    <property type="entry name" value="Proton-linked_MCT"/>
</dbReference>
<organism evidence="5 6">
    <name type="scientific">Lichtheimia ornata</name>
    <dbReference type="NCBI Taxonomy" id="688661"/>
    <lineage>
        <taxon>Eukaryota</taxon>
        <taxon>Fungi</taxon>
        <taxon>Fungi incertae sedis</taxon>
        <taxon>Mucoromycota</taxon>
        <taxon>Mucoromycotina</taxon>
        <taxon>Mucoromycetes</taxon>
        <taxon>Mucorales</taxon>
        <taxon>Lichtheimiaceae</taxon>
        <taxon>Lichtheimia</taxon>
    </lineage>
</organism>
<evidence type="ECO:0000256" key="3">
    <source>
        <dbReference type="SAM" id="Phobius"/>
    </source>
</evidence>
<comment type="caution">
    <text evidence="5">The sequence shown here is derived from an EMBL/GenBank/DDBJ whole genome shotgun (WGS) entry which is preliminary data.</text>
</comment>
<dbReference type="GO" id="GO:0016020">
    <property type="term" value="C:membrane"/>
    <property type="evidence" value="ECO:0007669"/>
    <property type="project" value="UniProtKB-SubCell"/>
</dbReference>
<accession>A0AAD7V4M9</accession>
<dbReference type="Proteomes" id="UP001234581">
    <property type="component" value="Unassembled WGS sequence"/>
</dbReference>
<feature type="transmembrane region" description="Helical" evidence="3">
    <location>
        <begin position="285"/>
        <end position="304"/>
    </location>
</feature>
<feature type="domain" description="Major facilitator superfamily (MFS) profile" evidence="4">
    <location>
        <begin position="1"/>
        <end position="371"/>
    </location>
</feature>
<gene>
    <name evidence="5" type="ORF">O0I10_006074</name>
</gene>
<dbReference type="GO" id="GO:0022857">
    <property type="term" value="F:transmembrane transporter activity"/>
    <property type="evidence" value="ECO:0007669"/>
    <property type="project" value="InterPro"/>
</dbReference>
<dbReference type="Pfam" id="PF07690">
    <property type="entry name" value="MFS_1"/>
    <property type="match status" value="1"/>
</dbReference>
<feature type="transmembrane region" description="Helical" evidence="3">
    <location>
        <begin position="57"/>
        <end position="76"/>
    </location>
</feature>
<name>A0AAD7V4M9_9FUNG</name>
<dbReference type="GeneID" id="83213485"/>
<reference evidence="5 6" key="1">
    <citation type="submission" date="2023-03" db="EMBL/GenBank/DDBJ databases">
        <title>Genome sequence of Lichtheimia ornata CBS 291.66.</title>
        <authorList>
            <person name="Mohabir J.T."/>
            <person name="Shea T.P."/>
            <person name="Kurbessoian T."/>
            <person name="Berby B."/>
            <person name="Fontaine J."/>
            <person name="Livny J."/>
            <person name="Gnirke A."/>
            <person name="Stajich J.E."/>
            <person name="Cuomo C.A."/>
        </authorList>
    </citation>
    <scope>NUCLEOTIDE SEQUENCE [LARGE SCALE GENOMIC DNA]</scope>
    <source>
        <strain evidence="5">CBS 291.66</strain>
    </source>
</reference>
<evidence type="ECO:0000313" key="6">
    <source>
        <dbReference type="Proteomes" id="UP001234581"/>
    </source>
</evidence>
<feature type="transmembrane region" description="Helical" evidence="3">
    <location>
        <begin position="24"/>
        <end position="50"/>
    </location>
</feature>
<feature type="transmembrane region" description="Helical" evidence="3">
    <location>
        <begin position="262"/>
        <end position="279"/>
    </location>
</feature>
<evidence type="ECO:0000256" key="1">
    <source>
        <dbReference type="ARBA" id="ARBA00004141"/>
    </source>
</evidence>
<dbReference type="PANTHER" id="PTHR11360:SF284">
    <property type="entry name" value="EG:103B4.3 PROTEIN-RELATED"/>
    <property type="match status" value="1"/>
</dbReference>
<dbReference type="PROSITE" id="PS50850">
    <property type="entry name" value="MFS"/>
    <property type="match status" value="1"/>
</dbReference>
<evidence type="ECO:0000256" key="2">
    <source>
        <dbReference type="ARBA" id="ARBA00006727"/>
    </source>
</evidence>
<dbReference type="Gene3D" id="1.20.1250.20">
    <property type="entry name" value="MFS general substrate transporter like domains"/>
    <property type="match status" value="2"/>
</dbReference>
<feature type="transmembrane region" description="Helical" evidence="3">
    <location>
        <begin position="82"/>
        <end position="102"/>
    </location>
</feature>
<keyword evidence="3" id="KW-0472">Membrane</keyword>
<comment type="subcellular location">
    <subcellularLocation>
        <location evidence="1">Membrane</location>
        <topology evidence="1">Multi-pass membrane protein</topology>
    </subcellularLocation>
</comment>
<keyword evidence="3" id="KW-0812">Transmembrane</keyword>
<dbReference type="AlphaFoldDB" id="A0AAD7V4M9"/>
<keyword evidence="3" id="KW-1133">Transmembrane helix</keyword>
<feature type="transmembrane region" description="Helical" evidence="3">
    <location>
        <begin position="354"/>
        <end position="374"/>
    </location>
</feature>
<dbReference type="InterPro" id="IPR020846">
    <property type="entry name" value="MFS_dom"/>
</dbReference>
<dbReference type="InterPro" id="IPR036259">
    <property type="entry name" value="MFS_trans_sf"/>
</dbReference>
<dbReference type="PANTHER" id="PTHR11360">
    <property type="entry name" value="MONOCARBOXYLATE TRANSPORTER"/>
    <property type="match status" value="1"/>
</dbReference>